<evidence type="ECO:0000256" key="1">
    <source>
        <dbReference type="SAM" id="Coils"/>
    </source>
</evidence>
<dbReference type="RefSeq" id="WP_330796812.1">
    <property type="nucleotide sequence ID" value="NZ_JAZEWV010000014.1"/>
</dbReference>
<organism evidence="2 3">
    <name type="scientific">Actinacidiphila polyblastidii</name>
    <dbReference type="NCBI Taxonomy" id="3110430"/>
    <lineage>
        <taxon>Bacteria</taxon>
        <taxon>Bacillati</taxon>
        <taxon>Actinomycetota</taxon>
        <taxon>Actinomycetes</taxon>
        <taxon>Kitasatosporales</taxon>
        <taxon>Streptomycetaceae</taxon>
        <taxon>Actinacidiphila</taxon>
    </lineage>
</organism>
<sequence>MSASEGRWKRLIASAISLGAVGVGVVHVVKPELKIDGATLALAAIAVIPWLDHLFESIELPGGTKLQYRHLEERVEAAEQQAQEVRLAVDDASRQARVALVTSGSDGLTGEATELVEQLVHEFTSLRRNEAPSSARTYRQERIFTELIRLTPQLTEFDTEAVLTSPDGGTRLTAYARLYARPEPRHLPALVNAAIQESMAFNQYWAFHAVGAVIDALGADNVQLGTIRRLSSYLPQLRQGSDRSRALRAVLGRVERAG</sequence>
<name>A0ABU7PDQ9_9ACTN</name>
<gene>
    <name evidence="2" type="ORF">V2S66_18465</name>
</gene>
<feature type="coiled-coil region" evidence="1">
    <location>
        <begin position="68"/>
        <end position="95"/>
    </location>
</feature>
<keyword evidence="1" id="KW-0175">Coiled coil</keyword>
<keyword evidence="3" id="KW-1185">Reference proteome</keyword>
<accession>A0ABU7PDQ9</accession>
<comment type="caution">
    <text evidence="2">The sequence shown here is derived from an EMBL/GenBank/DDBJ whole genome shotgun (WGS) entry which is preliminary data.</text>
</comment>
<protein>
    <submittedName>
        <fullName evidence="2">Uncharacterized protein</fullName>
    </submittedName>
</protein>
<evidence type="ECO:0000313" key="2">
    <source>
        <dbReference type="EMBL" id="MEE4543948.1"/>
    </source>
</evidence>
<evidence type="ECO:0000313" key="3">
    <source>
        <dbReference type="Proteomes" id="UP001344658"/>
    </source>
</evidence>
<dbReference type="EMBL" id="JAZEWV010000014">
    <property type="protein sequence ID" value="MEE4543948.1"/>
    <property type="molecule type" value="Genomic_DNA"/>
</dbReference>
<proteinExistence type="predicted"/>
<reference evidence="2 3" key="1">
    <citation type="submission" date="2023-12" db="EMBL/GenBank/DDBJ databases">
        <title>Streptomyces sp. V4-01.</title>
        <authorList>
            <person name="Somphong A."/>
            <person name="Phongsopitanun W."/>
        </authorList>
    </citation>
    <scope>NUCLEOTIDE SEQUENCE [LARGE SCALE GENOMIC DNA]</scope>
    <source>
        <strain evidence="2 3">V4-01</strain>
    </source>
</reference>
<dbReference type="Proteomes" id="UP001344658">
    <property type="component" value="Unassembled WGS sequence"/>
</dbReference>